<dbReference type="Pfam" id="PF00440">
    <property type="entry name" value="TetR_N"/>
    <property type="match status" value="1"/>
</dbReference>
<evidence type="ECO:0000256" key="4">
    <source>
        <dbReference type="PROSITE-ProRule" id="PRU00335"/>
    </source>
</evidence>
<reference evidence="7" key="1">
    <citation type="journal article" date="2019" name="Int. J. Syst. Evol. Microbiol.">
        <title>The Global Catalogue of Microorganisms (GCM) 10K type strain sequencing project: providing services to taxonomists for standard genome sequencing and annotation.</title>
        <authorList>
            <consortium name="The Broad Institute Genomics Platform"/>
            <consortium name="The Broad Institute Genome Sequencing Center for Infectious Disease"/>
            <person name="Wu L."/>
            <person name="Ma J."/>
        </authorList>
    </citation>
    <scope>NUCLEOTIDE SEQUENCE [LARGE SCALE GENOMIC DNA]</scope>
    <source>
        <strain evidence="7">JCM 31921</strain>
    </source>
</reference>
<evidence type="ECO:0000259" key="5">
    <source>
        <dbReference type="PROSITE" id="PS50977"/>
    </source>
</evidence>
<evidence type="ECO:0000313" key="6">
    <source>
        <dbReference type="EMBL" id="GAA4459143.1"/>
    </source>
</evidence>
<dbReference type="InterPro" id="IPR009057">
    <property type="entry name" value="Homeodomain-like_sf"/>
</dbReference>
<gene>
    <name evidence="6" type="ORF">GCM10023092_28540</name>
</gene>
<proteinExistence type="predicted"/>
<dbReference type="Pfam" id="PF17932">
    <property type="entry name" value="TetR_C_24"/>
    <property type="match status" value="1"/>
</dbReference>
<dbReference type="InterPro" id="IPR041490">
    <property type="entry name" value="KstR2_TetR_C"/>
</dbReference>
<keyword evidence="3" id="KW-0804">Transcription</keyword>
<feature type="DNA-binding region" description="H-T-H motif" evidence="4">
    <location>
        <begin position="31"/>
        <end position="50"/>
    </location>
</feature>
<dbReference type="Gene3D" id="1.10.357.10">
    <property type="entry name" value="Tetracycline Repressor, domain 2"/>
    <property type="match status" value="1"/>
</dbReference>
<keyword evidence="1" id="KW-0805">Transcription regulation</keyword>
<dbReference type="PANTHER" id="PTHR30055:SF240">
    <property type="entry name" value="HTH-TYPE TRANSCRIPTIONAL REGULATOR ACRR"/>
    <property type="match status" value="1"/>
</dbReference>
<evidence type="ECO:0000256" key="3">
    <source>
        <dbReference type="ARBA" id="ARBA00023163"/>
    </source>
</evidence>
<evidence type="ECO:0000256" key="2">
    <source>
        <dbReference type="ARBA" id="ARBA00023125"/>
    </source>
</evidence>
<organism evidence="6 7">
    <name type="scientific">Rurimicrobium arvi</name>
    <dbReference type="NCBI Taxonomy" id="2049916"/>
    <lineage>
        <taxon>Bacteria</taxon>
        <taxon>Pseudomonadati</taxon>
        <taxon>Bacteroidota</taxon>
        <taxon>Chitinophagia</taxon>
        <taxon>Chitinophagales</taxon>
        <taxon>Chitinophagaceae</taxon>
        <taxon>Rurimicrobium</taxon>
    </lineage>
</organism>
<evidence type="ECO:0000256" key="1">
    <source>
        <dbReference type="ARBA" id="ARBA00023015"/>
    </source>
</evidence>
<keyword evidence="2 4" id="KW-0238">DNA-binding</keyword>
<dbReference type="Gene3D" id="1.10.10.60">
    <property type="entry name" value="Homeodomain-like"/>
    <property type="match status" value="1"/>
</dbReference>
<dbReference type="InterPro" id="IPR001647">
    <property type="entry name" value="HTH_TetR"/>
</dbReference>
<name>A0ABP8N3Z5_9BACT</name>
<sequence length="195" mass="22164">MPSTKTKPDRRSLILGEAARLFREKGFGGSSMRELAERVGMEAASMYNHIRSKDEILDAICFEAGEKYNRQLEEARVQFAGDYPRMMEAIIAFHVAIIFEYRDAVSVLNNDWKYLKPERLTEFKKMRKEYEKNLAGIITEGIAAGAFKEVNISVALFTLLSSLRWVELWYKPGRGVSKDSLAKDISAILMNGIKA</sequence>
<dbReference type="PROSITE" id="PS50977">
    <property type="entry name" value="HTH_TETR_2"/>
    <property type="match status" value="1"/>
</dbReference>
<dbReference type="PRINTS" id="PR00455">
    <property type="entry name" value="HTHTETR"/>
</dbReference>
<dbReference type="SUPFAM" id="SSF46689">
    <property type="entry name" value="Homeodomain-like"/>
    <property type="match status" value="1"/>
</dbReference>
<protein>
    <submittedName>
        <fullName evidence="6">TetR/AcrR family transcriptional regulator</fullName>
    </submittedName>
</protein>
<feature type="domain" description="HTH tetR-type" evidence="5">
    <location>
        <begin position="8"/>
        <end position="68"/>
    </location>
</feature>
<dbReference type="SUPFAM" id="SSF48498">
    <property type="entry name" value="Tetracyclin repressor-like, C-terminal domain"/>
    <property type="match status" value="1"/>
</dbReference>
<dbReference type="EMBL" id="BAABEZ010000024">
    <property type="protein sequence ID" value="GAA4459143.1"/>
    <property type="molecule type" value="Genomic_DNA"/>
</dbReference>
<dbReference type="InterPro" id="IPR050109">
    <property type="entry name" value="HTH-type_TetR-like_transc_reg"/>
</dbReference>
<comment type="caution">
    <text evidence="6">The sequence shown here is derived from an EMBL/GenBank/DDBJ whole genome shotgun (WGS) entry which is preliminary data.</text>
</comment>
<dbReference type="Proteomes" id="UP001501410">
    <property type="component" value="Unassembled WGS sequence"/>
</dbReference>
<accession>A0ABP8N3Z5</accession>
<evidence type="ECO:0000313" key="7">
    <source>
        <dbReference type="Proteomes" id="UP001501410"/>
    </source>
</evidence>
<dbReference type="RefSeq" id="WP_344828676.1">
    <property type="nucleotide sequence ID" value="NZ_BAABEZ010000024.1"/>
</dbReference>
<keyword evidence="7" id="KW-1185">Reference proteome</keyword>
<dbReference type="PANTHER" id="PTHR30055">
    <property type="entry name" value="HTH-TYPE TRANSCRIPTIONAL REGULATOR RUTR"/>
    <property type="match status" value="1"/>
</dbReference>
<dbReference type="InterPro" id="IPR036271">
    <property type="entry name" value="Tet_transcr_reg_TetR-rel_C_sf"/>
</dbReference>